<dbReference type="Gene3D" id="3.30.160.390">
    <property type="entry name" value="Integrase, DNA-binding domain"/>
    <property type="match status" value="1"/>
</dbReference>
<dbReference type="Pfam" id="PF13356">
    <property type="entry name" value="Arm-DNA-bind_3"/>
    <property type="match status" value="1"/>
</dbReference>
<dbReference type="EMBL" id="PJCH01000010">
    <property type="protein sequence ID" value="PQA87160.1"/>
    <property type="molecule type" value="Genomic_DNA"/>
</dbReference>
<dbReference type="InterPro" id="IPR025166">
    <property type="entry name" value="Integrase_DNA_bind_dom"/>
</dbReference>
<organism evidence="6 7">
    <name type="scientific">Hyphococcus luteus</name>
    <dbReference type="NCBI Taxonomy" id="2058213"/>
    <lineage>
        <taxon>Bacteria</taxon>
        <taxon>Pseudomonadati</taxon>
        <taxon>Pseudomonadota</taxon>
        <taxon>Alphaproteobacteria</taxon>
        <taxon>Parvularculales</taxon>
        <taxon>Parvularculaceae</taxon>
        <taxon>Hyphococcus</taxon>
    </lineage>
</organism>
<dbReference type="OrthoDB" id="6388170at2"/>
<dbReference type="InterPro" id="IPR011010">
    <property type="entry name" value="DNA_brk_join_enz"/>
</dbReference>
<feature type="domain" description="Integrase DNA-binding" evidence="4">
    <location>
        <begin position="8"/>
        <end position="85"/>
    </location>
</feature>
<reference evidence="6 7" key="1">
    <citation type="submission" date="2017-12" db="EMBL/GenBank/DDBJ databases">
        <authorList>
            <person name="Hurst M.R.H."/>
        </authorList>
    </citation>
    <scope>NUCLEOTIDE SEQUENCE [LARGE SCALE GENOMIC DNA]</scope>
    <source>
        <strain evidence="6 7">SY-3-19</strain>
    </source>
</reference>
<proteinExistence type="inferred from homology"/>
<keyword evidence="3" id="KW-0238">DNA-binding</keyword>
<protein>
    <recommendedName>
        <fullName evidence="8">Core-binding (CB) domain-containing protein</fullName>
    </recommendedName>
</protein>
<evidence type="ECO:0000256" key="2">
    <source>
        <dbReference type="ARBA" id="ARBA00022908"/>
    </source>
</evidence>
<keyword evidence="7" id="KW-1185">Reference proteome</keyword>
<dbReference type="RefSeq" id="WP_104830718.1">
    <property type="nucleotide sequence ID" value="NZ_PJCH01000010.1"/>
</dbReference>
<dbReference type="InterPro" id="IPR038488">
    <property type="entry name" value="Integrase_DNA-bd_sf"/>
</dbReference>
<evidence type="ECO:0008006" key="8">
    <source>
        <dbReference type="Google" id="ProtNLM"/>
    </source>
</evidence>
<dbReference type="GO" id="GO:0003677">
    <property type="term" value="F:DNA binding"/>
    <property type="evidence" value="ECO:0007669"/>
    <property type="project" value="UniProtKB-KW"/>
</dbReference>
<accession>A0A2S7K3S7</accession>
<sequence length="277" mass="30874">MSRAPRLLTDAVARGASPRNREYAISDTKLKGFALRVLPSGAKAWIVRMKTGGKHRRLTIATFPETDADAARARAHQTMARAGAGSAIAFKESDKPVITFRALADHYIKAKTPDWKPSTKSKTLEYLRAQLLPAFGASPATRITTAEVAEWFFDYSSRRAGGANKALGSFRAIMKFGRDNGYLPRKAPDPSHPIRYNVRPSRGRLLNADQLAKVGAFLDNPPQRWRDAADAIRLIILTGCRSGERNRSCRVRFFFQNFAKEQSSVYQAPYQRFITLG</sequence>
<name>A0A2S7K3S7_9PROT</name>
<evidence type="ECO:0000313" key="7">
    <source>
        <dbReference type="Proteomes" id="UP000239504"/>
    </source>
</evidence>
<dbReference type="AlphaFoldDB" id="A0A2S7K3S7"/>
<comment type="similarity">
    <text evidence="1">Belongs to the 'phage' integrase family.</text>
</comment>
<evidence type="ECO:0000259" key="5">
    <source>
        <dbReference type="Pfam" id="PF22022"/>
    </source>
</evidence>
<dbReference type="SUPFAM" id="SSF56349">
    <property type="entry name" value="DNA breaking-rejoining enzymes"/>
    <property type="match status" value="1"/>
</dbReference>
<dbReference type="Pfam" id="PF22022">
    <property type="entry name" value="Phage_int_M"/>
    <property type="match status" value="1"/>
</dbReference>
<dbReference type="InterPro" id="IPR053876">
    <property type="entry name" value="Phage_int_M"/>
</dbReference>
<comment type="caution">
    <text evidence="6">The sequence shown here is derived from an EMBL/GenBank/DDBJ whole genome shotgun (WGS) entry which is preliminary data.</text>
</comment>
<dbReference type="Proteomes" id="UP000239504">
    <property type="component" value="Unassembled WGS sequence"/>
</dbReference>
<keyword evidence="2" id="KW-0229">DNA integration</keyword>
<evidence type="ECO:0000256" key="3">
    <source>
        <dbReference type="ARBA" id="ARBA00023125"/>
    </source>
</evidence>
<dbReference type="GO" id="GO:0015074">
    <property type="term" value="P:DNA integration"/>
    <property type="evidence" value="ECO:0007669"/>
    <property type="project" value="UniProtKB-KW"/>
</dbReference>
<dbReference type="PANTHER" id="PTHR30629">
    <property type="entry name" value="PROPHAGE INTEGRASE"/>
    <property type="match status" value="1"/>
</dbReference>
<feature type="domain" description="Phage integrase central" evidence="5">
    <location>
        <begin position="100"/>
        <end position="185"/>
    </location>
</feature>
<dbReference type="InterPro" id="IPR050808">
    <property type="entry name" value="Phage_Integrase"/>
</dbReference>
<dbReference type="PANTHER" id="PTHR30629:SF2">
    <property type="entry name" value="PROPHAGE INTEGRASE INTS-RELATED"/>
    <property type="match status" value="1"/>
</dbReference>
<evidence type="ECO:0000259" key="4">
    <source>
        <dbReference type="Pfam" id="PF13356"/>
    </source>
</evidence>
<evidence type="ECO:0000256" key="1">
    <source>
        <dbReference type="ARBA" id="ARBA00008857"/>
    </source>
</evidence>
<dbReference type="InterPro" id="IPR010998">
    <property type="entry name" value="Integrase_recombinase_N"/>
</dbReference>
<evidence type="ECO:0000313" key="6">
    <source>
        <dbReference type="EMBL" id="PQA87160.1"/>
    </source>
</evidence>
<dbReference type="Gene3D" id="1.10.150.130">
    <property type="match status" value="1"/>
</dbReference>
<gene>
    <name evidence="6" type="ORF">CW354_14065</name>
</gene>